<dbReference type="Ensembl" id="ENSORLT00015006124.1">
    <property type="protein sequence ID" value="ENSORLP00015005321.1"/>
    <property type="gene ID" value="ENSORLG00015006110.1"/>
</dbReference>
<dbReference type="PROSITE" id="PS50076">
    <property type="entry name" value="DNAJ_2"/>
    <property type="match status" value="1"/>
</dbReference>
<feature type="region of interest" description="Disordered" evidence="1">
    <location>
        <begin position="188"/>
        <end position="213"/>
    </location>
</feature>
<dbReference type="PANTHER" id="PTHR44873:SF1">
    <property type="entry name" value="DNAJ HOMOLOG SUBFAMILY C MEMBER 30, MITOCHONDRIAL"/>
    <property type="match status" value="1"/>
</dbReference>
<name>A0A3P9HC17_ORYLA</name>
<dbReference type="InterPro" id="IPR036869">
    <property type="entry name" value="J_dom_sf"/>
</dbReference>
<dbReference type="InterPro" id="IPR001623">
    <property type="entry name" value="DnaJ_domain"/>
</dbReference>
<dbReference type="PRINTS" id="PR00625">
    <property type="entry name" value="JDOMAIN"/>
</dbReference>
<dbReference type="Gene3D" id="1.10.287.110">
    <property type="entry name" value="DnaJ domain"/>
    <property type="match status" value="1"/>
</dbReference>
<evidence type="ECO:0000256" key="1">
    <source>
        <dbReference type="SAM" id="MobiDB-lite"/>
    </source>
</evidence>
<reference evidence="3" key="3">
    <citation type="submission" date="2025-08" db="UniProtKB">
        <authorList>
            <consortium name="Ensembl"/>
        </authorList>
    </citation>
    <scope>IDENTIFICATION</scope>
    <source>
        <strain evidence="3">HSOK</strain>
    </source>
</reference>
<sequence length="231" mass="27431">YFSVSECIRMEQNREIVLDAFKASQTRGHSSQSDEVLLHRSRTAYYDILRVSPSATQSQVKTAYYKQSFIYHPDKNPGNKEASQRFSEISEAYTVLGSISLRKKYDRGILSQSDIQTTRRFSQTSGKPMFDFDAFYQAHYGEQLQRERNLRHYKKHMEEMQEKRRIRWRDQKLMENRPITADLEISQQQVVDQKSNRDRRTDGKKKKKKRETQIKAPKMFQMCILRVEVVA</sequence>
<reference evidence="3" key="4">
    <citation type="submission" date="2025-09" db="UniProtKB">
        <authorList>
            <consortium name="Ensembl"/>
        </authorList>
    </citation>
    <scope>IDENTIFICATION</scope>
    <source>
        <strain evidence="3">HSOK</strain>
    </source>
</reference>
<reference evidence="3 4" key="2">
    <citation type="submission" date="2017-04" db="EMBL/GenBank/DDBJ databases">
        <title>CpG methylation of centromeres and impact of large insertions on vertebrate speciation.</title>
        <authorList>
            <person name="Ichikawa K."/>
            <person name="Yoshimura J."/>
            <person name="Morishita S."/>
        </authorList>
    </citation>
    <scope>NUCLEOTIDE SEQUENCE</scope>
    <source>
        <strain evidence="3 4">HSOK</strain>
    </source>
</reference>
<organism evidence="3 4">
    <name type="scientific">Oryzias latipes</name>
    <name type="common">Japanese rice fish</name>
    <name type="synonym">Japanese killifish</name>
    <dbReference type="NCBI Taxonomy" id="8090"/>
    <lineage>
        <taxon>Eukaryota</taxon>
        <taxon>Metazoa</taxon>
        <taxon>Chordata</taxon>
        <taxon>Craniata</taxon>
        <taxon>Vertebrata</taxon>
        <taxon>Euteleostomi</taxon>
        <taxon>Actinopterygii</taxon>
        <taxon>Neopterygii</taxon>
        <taxon>Teleostei</taxon>
        <taxon>Neoteleostei</taxon>
        <taxon>Acanthomorphata</taxon>
        <taxon>Ovalentaria</taxon>
        <taxon>Atherinomorphae</taxon>
        <taxon>Beloniformes</taxon>
        <taxon>Adrianichthyidae</taxon>
        <taxon>Oryziinae</taxon>
        <taxon>Oryzias</taxon>
    </lineage>
</organism>
<dbReference type="Proteomes" id="UP000265200">
    <property type="component" value="Chromosome 13"/>
</dbReference>
<dbReference type="Pfam" id="PF00226">
    <property type="entry name" value="DnaJ"/>
    <property type="match status" value="1"/>
</dbReference>
<dbReference type="SMART" id="SM00271">
    <property type="entry name" value="DnaJ"/>
    <property type="match status" value="1"/>
</dbReference>
<feature type="domain" description="J" evidence="2">
    <location>
        <begin position="44"/>
        <end position="109"/>
    </location>
</feature>
<proteinExistence type="predicted"/>
<dbReference type="InterPro" id="IPR053025">
    <property type="entry name" value="Mito_ATP_Synthase-Asso"/>
</dbReference>
<accession>A0A3P9HC17</accession>
<evidence type="ECO:0000313" key="4">
    <source>
        <dbReference type="Proteomes" id="UP000265200"/>
    </source>
</evidence>
<evidence type="ECO:0000313" key="3">
    <source>
        <dbReference type="Ensembl" id="ENSORLP00015005321.1"/>
    </source>
</evidence>
<dbReference type="CDD" id="cd06257">
    <property type="entry name" value="DnaJ"/>
    <property type="match status" value="1"/>
</dbReference>
<protein>
    <submittedName>
        <fullName evidence="3">DnaJ (Hsp40) homolog, subfamily C, member 30b</fullName>
    </submittedName>
</protein>
<dbReference type="PANTHER" id="PTHR44873">
    <property type="entry name" value="DNAJ HOMOLOG SUBFAMILY C MEMBER 30, MITOCHONDRIAL"/>
    <property type="match status" value="1"/>
</dbReference>
<dbReference type="SUPFAM" id="SSF46565">
    <property type="entry name" value="Chaperone J-domain"/>
    <property type="match status" value="1"/>
</dbReference>
<dbReference type="AlphaFoldDB" id="A0A3P9HC17"/>
<evidence type="ECO:0000259" key="2">
    <source>
        <dbReference type="PROSITE" id="PS50076"/>
    </source>
</evidence>
<reference key="1">
    <citation type="journal article" date="2007" name="Nature">
        <title>The medaka draft genome and insights into vertebrate genome evolution.</title>
        <authorList>
            <person name="Kasahara M."/>
            <person name="Naruse K."/>
            <person name="Sasaki S."/>
            <person name="Nakatani Y."/>
            <person name="Qu W."/>
            <person name="Ahsan B."/>
            <person name="Yamada T."/>
            <person name="Nagayasu Y."/>
            <person name="Doi K."/>
            <person name="Kasai Y."/>
            <person name="Jindo T."/>
            <person name="Kobayashi D."/>
            <person name="Shimada A."/>
            <person name="Toyoda A."/>
            <person name="Kuroki Y."/>
            <person name="Fujiyama A."/>
            <person name="Sasaki T."/>
            <person name="Shimizu A."/>
            <person name="Asakawa S."/>
            <person name="Shimizu N."/>
            <person name="Hashimoto S."/>
            <person name="Yang J."/>
            <person name="Lee Y."/>
            <person name="Matsushima K."/>
            <person name="Sugano S."/>
            <person name="Sakaizumi M."/>
            <person name="Narita T."/>
            <person name="Ohishi K."/>
            <person name="Haga S."/>
            <person name="Ohta F."/>
            <person name="Nomoto H."/>
            <person name="Nogata K."/>
            <person name="Morishita T."/>
            <person name="Endo T."/>
            <person name="Shin-I T."/>
            <person name="Takeda H."/>
            <person name="Morishita S."/>
            <person name="Kohara Y."/>
        </authorList>
    </citation>
    <scope>NUCLEOTIDE SEQUENCE [LARGE SCALE GENOMIC DNA]</scope>
    <source>
        <strain>Hd-rR</strain>
    </source>
</reference>